<evidence type="ECO:0000313" key="1">
    <source>
        <dbReference type="EMBL" id="GAA1717360.1"/>
    </source>
</evidence>
<protein>
    <submittedName>
        <fullName evidence="1">DUF3000 domain-containing protein</fullName>
    </submittedName>
</protein>
<sequence length="191" mass="20045">MPESAASASKVPDVFAQAVNALCEVKPRAEIALEEIPPPQRLAPYSFAMSASVTRDDSEVASGRLILLYDPAGQEAWDGLLRIVTFVSAELDSEMAADPLLAEVGWSWLVESLDDNGAQYTAAGGTVTTTSSSRFGDLAGPADTADVELRASWTALDTALGPHLEAWCTLLASTAGLPPPGVTPLMDGRTR</sequence>
<proteinExistence type="predicted"/>
<dbReference type="Proteomes" id="UP001500618">
    <property type="component" value="Unassembled WGS sequence"/>
</dbReference>
<name>A0ABN2J525_9ACTN</name>
<reference evidence="1 2" key="1">
    <citation type="journal article" date="2019" name="Int. J. Syst. Evol. Microbiol.">
        <title>The Global Catalogue of Microorganisms (GCM) 10K type strain sequencing project: providing services to taxonomists for standard genome sequencing and annotation.</title>
        <authorList>
            <consortium name="The Broad Institute Genomics Platform"/>
            <consortium name="The Broad Institute Genome Sequencing Center for Infectious Disease"/>
            <person name="Wu L."/>
            <person name="Ma J."/>
        </authorList>
    </citation>
    <scope>NUCLEOTIDE SEQUENCE [LARGE SCALE GENOMIC DNA]</scope>
    <source>
        <strain evidence="1 2">JCM 14718</strain>
    </source>
</reference>
<evidence type="ECO:0000313" key="2">
    <source>
        <dbReference type="Proteomes" id="UP001500618"/>
    </source>
</evidence>
<dbReference type="InterPro" id="IPR021555">
    <property type="entry name" value="DUF3000"/>
</dbReference>
<comment type="caution">
    <text evidence="1">The sequence shown here is derived from an EMBL/GenBank/DDBJ whole genome shotgun (WGS) entry which is preliminary data.</text>
</comment>
<organism evidence="1 2">
    <name type="scientific">Fodinicola feengrottensis</name>
    <dbReference type="NCBI Taxonomy" id="435914"/>
    <lineage>
        <taxon>Bacteria</taxon>
        <taxon>Bacillati</taxon>
        <taxon>Actinomycetota</taxon>
        <taxon>Actinomycetes</taxon>
        <taxon>Mycobacteriales</taxon>
        <taxon>Fodinicola</taxon>
    </lineage>
</organism>
<dbReference type="RefSeq" id="WP_344314998.1">
    <property type="nucleotide sequence ID" value="NZ_BAAANY010000042.1"/>
</dbReference>
<accession>A0ABN2J525</accession>
<dbReference type="EMBL" id="BAAANY010000042">
    <property type="protein sequence ID" value="GAA1717360.1"/>
    <property type="molecule type" value="Genomic_DNA"/>
</dbReference>
<gene>
    <name evidence="1" type="ORF">GCM10009765_77360</name>
</gene>
<dbReference type="Pfam" id="PF11452">
    <property type="entry name" value="DUF3000"/>
    <property type="match status" value="1"/>
</dbReference>
<keyword evidence="2" id="KW-1185">Reference proteome</keyword>